<evidence type="ECO:0000259" key="4">
    <source>
        <dbReference type="Pfam" id="PF22422"/>
    </source>
</evidence>
<dbReference type="PANTHER" id="PTHR10412:SF11">
    <property type="entry name" value="MANNOSYL-OLIGOSACCHARIDE GLUCOSIDASE"/>
    <property type="match status" value="1"/>
</dbReference>
<evidence type="ECO:0000256" key="3">
    <source>
        <dbReference type="ARBA" id="ARBA00023295"/>
    </source>
</evidence>
<dbReference type="PANTHER" id="PTHR10412">
    <property type="entry name" value="MANNOSYL-OLIGOSACCHARIDE GLUCOSIDASE"/>
    <property type="match status" value="1"/>
</dbReference>
<dbReference type="RefSeq" id="WP_110310317.1">
    <property type="nucleotide sequence ID" value="NZ_QICL01000008.1"/>
</dbReference>
<dbReference type="OrthoDB" id="9781878at2"/>
<dbReference type="GO" id="GO:0004573">
    <property type="term" value="F:Glc3Man9GlcNAc2 oligosaccharide glucosidase activity"/>
    <property type="evidence" value="ECO:0007669"/>
    <property type="project" value="InterPro"/>
</dbReference>
<dbReference type="InterPro" id="IPR012341">
    <property type="entry name" value="6hp_glycosidase-like_sf"/>
</dbReference>
<evidence type="ECO:0000313" key="6">
    <source>
        <dbReference type="Proteomes" id="UP000247973"/>
    </source>
</evidence>
<dbReference type="InterPro" id="IPR054491">
    <property type="entry name" value="MGH1-like_GH"/>
</dbReference>
<protein>
    <submittedName>
        <fullName evidence="5">Glycosyl hydrolase family 63</fullName>
    </submittedName>
</protein>
<evidence type="ECO:0000256" key="2">
    <source>
        <dbReference type="ARBA" id="ARBA00022801"/>
    </source>
</evidence>
<organism evidence="5 6">
    <name type="scientific">Dysgonomonas alginatilytica</name>
    <dbReference type="NCBI Taxonomy" id="1605892"/>
    <lineage>
        <taxon>Bacteria</taxon>
        <taxon>Pseudomonadati</taxon>
        <taxon>Bacteroidota</taxon>
        <taxon>Bacteroidia</taxon>
        <taxon>Bacteroidales</taxon>
        <taxon>Dysgonomonadaceae</taxon>
        <taxon>Dysgonomonas</taxon>
    </lineage>
</organism>
<dbReference type="EMBL" id="QICL01000008">
    <property type="protein sequence ID" value="PXV65041.1"/>
    <property type="molecule type" value="Genomic_DNA"/>
</dbReference>
<dbReference type="GO" id="GO:0009311">
    <property type="term" value="P:oligosaccharide metabolic process"/>
    <property type="evidence" value="ECO:0007669"/>
    <property type="project" value="InterPro"/>
</dbReference>
<dbReference type="Proteomes" id="UP000247973">
    <property type="component" value="Unassembled WGS sequence"/>
</dbReference>
<dbReference type="SUPFAM" id="SSF48208">
    <property type="entry name" value="Six-hairpin glycosidases"/>
    <property type="match status" value="1"/>
</dbReference>
<evidence type="ECO:0000256" key="1">
    <source>
        <dbReference type="ARBA" id="ARBA00010833"/>
    </source>
</evidence>
<feature type="domain" description="Mannosylglycerate hydrolase MGH1-like glycoside hydrolase" evidence="4">
    <location>
        <begin position="123"/>
        <end position="431"/>
    </location>
</feature>
<comment type="similarity">
    <text evidence="1">Belongs to the glycosyl hydrolase 63 family.</text>
</comment>
<keyword evidence="2 5" id="KW-0378">Hydrolase</keyword>
<keyword evidence="6" id="KW-1185">Reference proteome</keyword>
<dbReference type="AlphaFoldDB" id="A0A2V3PR86"/>
<accession>A0A2V3PR86</accession>
<dbReference type="InterPro" id="IPR004888">
    <property type="entry name" value="Glycoside_hydrolase_63"/>
</dbReference>
<dbReference type="Gene3D" id="1.50.10.10">
    <property type="match status" value="1"/>
</dbReference>
<evidence type="ECO:0000313" key="5">
    <source>
        <dbReference type="EMBL" id="PXV65041.1"/>
    </source>
</evidence>
<proteinExistence type="inferred from homology"/>
<gene>
    <name evidence="5" type="ORF">CLV62_10839</name>
</gene>
<reference evidence="5 6" key="1">
    <citation type="submission" date="2018-03" db="EMBL/GenBank/DDBJ databases">
        <title>Genomic Encyclopedia of Archaeal and Bacterial Type Strains, Phase II (KMG-II): from individual species to whole genera.</title>
        <authorList>
            <person name="Goeker M."/>
        </authorList>
    </citation>
    <scope>NUCLEOTIDE SEQUENCE [LARGE SCALE GENOMIC DNA]</scope>
    <source>
        <strain evidence="5 6">DSM 100214</strain>
    </source>
</reference>
<sequence length="538" mass="62844">MKRTSFVLLILGLIIMFPMALFSQENEETPPKYNMPYKNTYVKEALVAENEYRIAKPKITKPKSFEEAKNILPNPIWQGHDKEIEMYWKAWQIAIGNIRQPDEGSGFVASYLDVAYNGNIFMWDASFMMMFARYGYRFFPFQNTLDNFYAKQHPDGFICREIKADGADCFERYDPVSTGPNLIPWAEMQYYKQYGDIDRLNKIFPVLCAYNKWLRLNRTWPNGTYWSSGWGTGMDNMPRVQSQYSMIFSHGHMVWLDACLQQILTDNILLEMGFYLERWQEIEDLEDEIKMLTKYIQENMWDEKTGFLYDQYADGSLSTTKGIMAYWALQTDVLKKPQLDRLVKELDNPKTFNRPHRVPSLSADNPKYNAKGRYWQGGVWPGTNYMVITGLDKKDYRKEAHEIAVNHYNNIFEVYKKTGTFWEYYSPESAEQGFMGRKDFVGWTGLPPIAVFIEYILGIRSDFSTNSVVWDVNQLEAHGIERYPFGPEGVVSFKVNKRSSADETPVITIESNITFEMTVYWGKDKSKKVTIKEGKQTV</sequence>
<keyword evidence="3" id="KW-0326">Glycosidase</keyword>
<dbReference type="GO" id="GO:0006487">
    <property type="term" value="P:protein N-linked glycosylation"/>
    <property type="evidence" value="ECO:0007669"/>
    <property type="project" value="TreeGrafter"/>
</dbReference>
<dbReference type="InterPro" id="IPR008928">
    <property type="entry name" value="6-hairpin_glycosidase_sf"/>
</dbReference>
<comment type="caution">
    <text evidence="5">The sequence shown here is derived from an EMBL/GenBank/DDBJ whole genome shotgun (WGS) entry which is preliminary data.</text>
</comment>
<dbReference type="Pfam" id="PF22422">
    <property type="entry name" value="MGH1-like_GH"/>
    <property type="match status" value="1"/>
</dbReference>
<name>A0A2V3PR86_9BACT</name>